<dbReference type="InterPro" id="IPR003696">
    <property type="entry name" value="Carbtransf_dom"/>
</dbReference>
<comment type="similarity">
    <text evidence="1">Belongs to the NodU/CmcH family.</text>
</comment>
<dbReference type="Pfam" id="PF16861">
    <property type="entry name" value="Carbam_trans_C"/>
    <property type="match status" value="1"/>
</dbReference>
<dbReference type="PANTHER" id="PTHR34847">
    <property type="entry name" value="NODULATION PROTEIN U"/>
    <property type="match status" value="1"/>
</dbReference>
<dbReference type="SUPFAM" id="SSF53067">
    <property type="entry name" value="Actin-like ATPase domain"/>
    <property type="match status" value="1"/>
</dbReference>
<evidence type="ECO:0000313" key="5">
    <source>
        <dbReference type="Proteomes" id="UP000628710"/>
    </source>
</evidence>
<dbReference type="InterPro" id="IPR043129">
    <property type="entry name" value="ATPase_NBD"/>
</dbReference>
<dbReference type="EMBL" id="JAEMNX010000002">
    <property type="protein sequence ID" value="MBJ7536728.1"/>
    <property type="molecule type" value="Genomic_DNA"/>
</dbReference>
<dbReference type="InterPro" id="IPR038152">
    <property type="entry name" value="Carbam_trans_C_sf"/>
</dbReference>
<proteinExistence type="inferred from homology"/>
<evidence type="ECO:0000259" key="2">
    <source>
        <dbReference type="Pfam" id="PF02543"/>
    </source>
</evidence>
<gene>
    <name evidence="4" type="ORF">I8J31_03445</name>
</gene>
<dbReference type="Gene3D" id="3.90.870.20">
    <property type="entry name" value="Carbamoyltransferase, C-terminal domain"/>
    <property type="match status" value="1"/>
</dbReference>
<evidence type="ECO:0000256" key="1">
    <source>
        <dbReference type="ARBA" id="ARBA00006129"/>
    </source>
</evidence>
<reference evidence="4" key="1">
    <citation type="submission" date="2020-12" db="EMBL/GenBank/DDBJ databases">
        <title>Marinomonas arctica sp. nov., a psychrotolerant bacterium isolated from the Arctic.</title>
        <authorList>
            <person name="Zhang Y."/>
        </authorList>
    </citation>
    <scope>NUCLEOTIDE SEQUENCE</scope>
    <source>
        <strain evidence="4">C1424</strain>
    </source>
</reference>
<sequence length="583" mass="64550">MNAGTQCAFQNLEAKKTVILGINNNEDASAVLLVGGKLVAAVQEERFSRNKLKKCWPIESINYVLNHAGVTLNEVDIVAYGVAGEFSTYDIFPRYAARIRTENDAVAIESICRRIEEEVLIDSDTSAEFISFIDKYGLTGKVFRMSHHESHGVGAYAFSPFKDSLVLTSDGRGDFESLCIYKVLNGKVDKIHSELTIDSIGYFYSIITVLLGYSPYRHEGKVTGLAAHGDPKVCISLMKKMIDVIDGRVKSQCGKFYNPSMNSLNELSSELINEASQYSPEDIAAAAQAHLENMVCSVLQQYLDPDLPTNVCLSGGTFGNVLLNQKIFQMDGVDSVYVVPFMGDGGQSACSAGAAYFSLFNEKPAYESLFLGPWANEAESLSYVLESLPLSIYCQKVSTPALEIVKLLKKDNVVAIVKGRMEFGPRSLCNRSIIYHAVDPTVNDWLNERLNRTEFMPFAPVTAFSLAPKCYLNWSANNLNSYNMTMTFDCTEFMQSQCPAAVHIDGTARPQIISANGDSLMFELLTEWFKETGQPSLINTSYNRHEEPIVCNIREALSPLVDGVVDAVLLNEEYLLTRTEKIL</sequence>
<feature type="domain" description="Carbamoyltransferase C-terminal" evidence="3">
    <location>
        <begin position="406"/>
        <end position="573"/>
    </location>
</feature>
<comment type="caution">
    <text evidence="4">The sequence shown here is derived from an EMBL/GenBank/DDBJ whole genome shotgun (WGS) entry which is preliminary data.</text>
</comment>
<keyword evidence="5" id="KW-1185">Reference proteome</keyword>
<feature type="domain" description="Carbamoyltransferase" evidence="2">
    <location>
        <begin position="19"/>
        <end position="350"/>
    </location>
</feature>
<dbReference type="InterPro" id="IPR031730">
    <property type="entry name" value="Carbam_trans_C"/>
</dbReference>
<dbReference type="AlphaFoldDB" id="A0A934JLT5"/>
<dbReference type="Pfam" id="PF02543">
    <property type="entry name" value="Carbam_trans_N"/>
    <property type="match status" value="1"/>
</dbReference>
<dbReference type="Proteomes" id="UP000628710">
    <property type="component" value="Unassembled WGS sequence"/>
</dbReference>
<name>A0A934JLT5_9GAMM</name>
<protein>
    <recommendedName>
        <fullName evidence="6">Decarbamoylnovobiocin carbamoyltransferase</fullName>
    </recommendedName>
</protein>
<dbReference type="PANTHER" id="PTHR34847:SF1">
    <property type="entry name" value="NODULATION PROTEIN U"/>
    <property type="match status" value="1"/>
</dbReference>
<dbReference type="CDD" id="cd24100">
    <property type="entry name" value="ASKHA_NBD_MJ1051-like_N"/>
    <property type="match status" value="1"/>
</dbReference>
<organism evidence="4 5">
    <name type="scientific">Marinomonas transparens</name>
    <dbReference type="NCBI Taxonomy" id="2795388"/>
    <lineage>
        <taxon>Bacteria</taxon>
        <taxon>Pseudomonadati</taxon>
        <taxon>Pseudomonadota</taxon>
        <taxon>Gammaproteobacteria</taxon>
        <taxon>Oceanospirillales</taxon>
        <taxon>Oceanospirillaceae</taxon>
        <taxon>Marinomonas</taxon>
    </lineage>
</organism>
<evidence type="ECO:0000259" key="3">
    <source>
        <dbReference type="Pfam" id="PF16861"/>
    </source>
</evidence>
<dbReference type="RefSeq" id="WP_199466902.1">
    <property type="nucleotide sequence ID" value="NZ_JAEMNX010000002.1"/>
</dbReference>
<evidence type="ECO:0000313" key="4">
    <source>
        <dbReference type="EMBL" id="MBJ7536728.1"/>
    </source>
</evidence>
<dbReference type="InterPro" id="IPR051338">
    <property type="entry name" value="NodU/CmcH_Carbamoyltrnsfr"/>
</dbReference>
<evidence type="ECO:0008006" key="6">
    <source>
        <dbReference type="Google" id="ProtNLM"/>
    </source>
</evidence>
<dbReference type="Gene3D" id="3.30.420.40">
    <property type="match status" value="2"/>
</dbReference>
<dbReference type="GO" id="GO:0003824">
    <property type="term" value="F:catalytic activity"/>
    <property type="evidence" value="ECO:0007669"/>
    <property type="project" value="InterPro"/>
</dbReference>
<accession>A0A934JLT5</accession>